<organism evidence="14 15">
    <name type="scientific">Idiomarina piscisalsi</name>
    <dbReference type="NCBI Taxonomy" id="1096243"/>
    <lineage>
        <taxon>Bacteria</taxon>
        <taxon>Pseudomonadati</taxon>
        <taxon>Pseudomonadota</taxon>
        <taxon>Gammaproteobacteria</taxon>
        <taxon>Alteromonadales</taxon>
        <taxon>Idiomarinaceae</taxon>
        <taxon>Idiomarina</taxon>
    </lineage>
</organism>
<dbReference type="InterPro" id="IPR036942">
    <property type="entry name" value="Beta-barrel_TonB_sf"/>
</dbReference>
<dbReference type="Pfam" id="PF00593">
    <property type="entry name" value="TonB_dep_Rec_b-barrel"/>
    <property type="match status" value="1"/>
</dbReference>
<name>A0A432YRB6_9GAMM</name>
<dbReference type="Pfam" id="PF07715">
    <property type="entry name" value="Plug"/>
    <property type="match status" value="1"/>
</dbReference>
<keyword evidence="2 8" id="KW-0813">Transport</keyword>
<dbReference type="EMBL" id="PIQA01000006">
    <property type="protein sequence ID" value="RUO64116.1"/>
    <property type="molecule type" value="Genomic_DNA"/>
</dbReference>
<keyword evidence="5 9" id="KW-0798">TonB box</keyword>
<keyword evidence="3 8" id="KW-1134">Transmembrane beta strand</keyword>
<dbReference type="PANTHER" id="PTHR47234:SF3">
    <property type="entry name" value="SECRETIN_TONB SHORT N-TERMINAL DOMAIN-CONTAINING PROTEIN"/>
    <property type="match status" value="1"/>
</dbReference>
<dbReference type="PROSITE" id="PS52016">
    <property type="entry name" value="TONB_DEPENDENT_REC_3"/>
    <property type="match status" value="1"/>
</dbReference>
<dbReference type="PANTHER" id="PTHR47234">
    <property type="match status" value="1"/>
</dbReference>
<evidence type="ECO:0000256" key="6">
    <source>
        <dbReference type="ARBA" id="ARBA00023136"/>
    </source>
</evidence>
<dbReference type="GO" id="GO:0009279">
    <property type="term" value="C:cell outer membrane"/>
    <property type="evidence" value="ECO:0007669"/>
    <property type="project" value="UniProtKB-SubCell"/>
</dbReference>
<sequence>MKRINPITLALASSFLVAPTAIAQSADTNDSAEVEEVIQVVGSRLSMRTATDGAAPVDIISGEDLAATGMTDTAKALQYAVPSFNFPSSSITDGSDAVRPASLRGLSPDHTLVLINGKRRHSSALVHLNGTTGRGSSNVDLNAIPMSAIKRIEVLRDGAAALYGSDAIAGVINVVLKDNSEGGSASFQLGQTHKGDGEQWRASASTGFSVGEDGALTLSGELHHKNRTNRAGPDTRQQYPLLENGDPDPREETFDRQSFHIGQAEYENASLFANFDMTLGEGRLYAFGGMSDRKSESGAFYRRAIQNGAYEDDAGQTLPEIYPDGFLPILAPDVKDYSTYAGYEWYLGEWTLDFSGGYGISEFQYNVENSLNASLGPDVTPTSFDAGTLTNEEANITFDAQRFVPFMNNSDLSVAFGVSYRDNTYQIEAGQEESYIKGNYEADYAINGFAGGSQGYTGFRPDAEVNQSRDNVGVYFETENQLTTDFMWGAAVRYEDYSDFGDNTSWKVSGRYDITDRIAVRAAVNTGFRAPSAQQLYFTNISTLAVDVDGETVLQRSGTFNSLSPVTEALNIPDLEPEESDSISAGIVWNGYDGLAITLDYFRINIDDRIILSNQVLPGDSPAVADALSTVSAENARFFINAVDTKTEGLDIVASKTFSLNDFGELKAQLAYGFNNTEIESVNLPPLFDGLESVLFDYDEKVRMTDSTPDHSGSLGFTHSLGNWKTDVRFNYFGTYIIGDYDAGETAEEANDTYGPNWVTDISVKYSFSDDLSLIVGGQNVFSEYPEEQPVESAFDTIFKYPNTNSPIGFNGAYFYSEVEYKF</sequence>
<dbReference type="InterPro" id="IPR039426">
    <property type="entry name" value="TonB-dep_rcpt-like"/>
</dbReference>
<evidence type="ECO:0000256" key="10">
    <source>
        <dbReference type="SAM" id="MobiDB-lite"/>
    </source>
</evidence>
<dbReference type="AlphaFoldDB" id="A0A432YRB6"/>
<evidence type="ECO:0000313" key="14">
    <source>
        <dbReference type="EMBL" id="RUO64116.1"/>
    </source>
</evidence>
<dbReference type="Gene3D" id="2.170.130.10">
    <property type="entry name" value="TonB-dependent receptor, plug domain"/>
    <property type="match status" value="1"/>
</dbReference>
<dbReference type="SUPFAM" id="SSF56935">
    <property type="entry name" value="Porins"/>
    <property type="match status" value="1"/>
</dbReference>
<evidence type="ECO:0000256" key="2">
    <source>
        <dbReference type="ARBA" id="ARBA00022448"/>
    </source>
</evidence>
<protein>
    <submittedName>
        <fullName evidence="14">TonB-dependent receptor</fullName>
    </submittedName>
</protein>
<evidence type="ECO:0000256" key="9">
    <source>
        <dbReference type="RuleBase" id="RU003357"/>
    </source>
</evidence>
<evidence type="ECO:0000256" key="5">
    <source>
        <dbReference type="ARBA" id="ARBA00023077"/>
    </source>
</evidence>
<comment type="similarity">
    <text evidence="8 9">Belongs to the TonB-dependent receptor family.</text>
</comment>
<evidence type="ECO:0000256" key="4">
    <source>
        <dbReference type="ARBA" id="ARBA00022692"/>
    </source>
</evidence>
<dbReference type="CDD" id="cd01347">
    <property type="entry name" value="ligand_gated_channel"/>
    <property type="match status" value="1"/>
</dbReference>
<keyword evidence="7 8" id="KW-0998">Cell outer membrane</keyword>
<feature type="signal peptide" evidence="11">
    <location>
        <begin position="1"/>
        <end position="23"/>
    </location>
</feature>
<dbReference type="InterPro" id="IPR000531">
    <property type="entry name" value="Beta-barrel_TonB"/>
</dbReference>
<reference evidence="14 15" key="1">
    <citation type="journal article" date="2011" name="Front. Microbiol.">
        <title>Genomic signatures of strain selection and enhancement in Bacillus atrophaeus var. globigii, a historical biowarfare simulant.</title>
        <authorList>
            <person name="Gibbons H.S."/>
            <person name="Broomall S.M."/>
            <person name="McNew L.A."/>
            <person name="Daligault H."/>
            <person name="Chapman C."/>
            <person name="Bruce D."/>
            <person name="Karavis M."/>
            <person name="Krepps M."/>
            <person name="McGregor P.A."/>
            <person name="Hong C."/>
            <person name="Park K.H."/>
            <person name="Akmal A."/>
            <person name="Feldman A."/>
            <person name="Lin J.S."/>
            <person name="Chang W.E."/>
            <person name="Higgs B.W."/>
            <person name="Demirev P."/>
            <person name="Lindquist J."/>
            <person name="Liem A."/>
            <person name="Fochler E."/>
            <person name="Read T.D."/>
            <person name="Tapia R."/>
            <person name="Johnson S."/>
            <person name="Bishop-Lilly K.A."/>
            <person name="Detter C."/>
            <person name="Han C."/>
            <person name="Sozhamannan S."/>
            <person name="Rosenzweig C.N."/>
            <person name="Skowronski E.W."/>
        </authorList>
    </citation>
    <scope>NUCLEOTIDE SEQUENCE [LARGE SCALE GENOMIC DNA]</scope>
    <source>
        <strain evidence="14 15">TPS4-2</strain>
    </source>
</reference>
<dbReference type="Gene3D" id="2.40.170.20">
    <property type="entry name" value="TonB-dependent receptor, beta-barrel domain"/>
    <property type="match status" value="1"/>
</dbReference>
<accession>A0A432YRB6</accession>
<evidence type="ECO:0000256" key="1">
    <source>
        <dbReference type="ARBA" id="ARBA00004571"/>
    </source>
</evidence>
<evidence type="ECO:0000259" key="12">
    <source>
        <dbReference type="Pfam" id="PF00593"/>
    </source>
</evidence>
<evidence type="ECO:0000313" key="15">
    <source>
        <dbReference type="Proteomes" id="UP000288361"/>
    </source>
</evidence>
<dbReference type="InterPro" id="IPR037066">
    <property type="entry name" value="Plug_dom_sf"/>
</dbReference>
<evidence type="ECO:0000256" key="3">
    <source>
        <dbReference type="ARBA" id="ARBA00022452"/>
    </source>
</evidence>
<evidence type="ECO:0000256" key="7">
    <source>
        <dbReference type="ARBA" id="ARBA00023237"/>
    </source>
</evidence>
<comment type="subcellular location">
    <subcellularLocation>
        <location evidence="1 8">Cell outer membrane</location>
        <topology evidence="1 8">Multi-pass membrane protein</topology>
    </subcellularLocation>
</comment>
<keyword evidence="11" id="KW-0732">Signal</keyword>
<feature type="domain" description="TonB-dependent receptor-like beta-barrel" evidence="12">
    <location>
        <begin position="350"/>
        <end position="781"/>
    </location>
</feature>
<evidence type="ECO:0000256" key="11">
    <source>
        <dbReference type="SAM" id="SignalP"/>
    </source>
</evidence>
<gene>
    <name evidence="14" type="ORF">CWI73_08095</name>
</gene>
<feature type="chain" id="PRO_5019453147" evidence="11">
    <location>
        <begin position="24"/>
        <end position="823"/>
    </location>
</feature>
<dbReference type="Proteomes" id="UP000288361">
    <property type="component" value="Unassembled WGS sequence"/>
</dbReference>
<keyword evidence="14" id="KW-0675">Receptor</keyword>
<dbReference type="InterPro" id="IPR012910">
    <property type="entry name" value="Plug_dom"/>
</dbReference>
<keyword evidence="4 8" id="KW-0812">Transmembrane</keyword>
<evidence type="ECO:0000259" key="13">
    <source>
        <dbReference type="Pfam" id="PF07715"/>
    </source>
</evidence>
<evidence type="ECO:0000256" key="8">
    <source>
        <dbReference type="PROSITE-ProRule" id="PRU01360"/>
    </source>
</evidence>
<feature type="region of interest" description="Disordered" evidence="10">
    <location>
        <begin position="225"/>
        <end position="247"/>
    </location>
</feature>
<dbReference type="RefSeq" id="WP_126752312.1">
    <property type="nucleotide sequence ID" value="NZ_JBHUMT010000015.1"/>
</dbReference>
<keyword evidence="6 8" id="KW-0472">Membrane</keyword>
<feature type="domain" description="TonB-dependent receptor plug" evidence="13">
    <location>
        <begin position="52"/>
        <end position="171"/>
    </location>
</feature>
<proteinExistence type="inferred from homology"/>
<comment type="caution">
    <text evidence="14">The sequence shown here is derived from an EMBL/GenBank/DDBJ whole genome shotgun (WGS) entry which is preliminary data.</text>
</comment>